<dbReference type="InterPro" id="IPR036375">
    <property type="entry name" value="Hemopexin-like_dom_sf"/>
</dbReference>
<dbReference type="InterPro" id="IPR033116">
    <property type="entry name" value="TRYPSIN_SER"/>
</dbReference>
<dbReference type="InterPro" id="IPR043504">
    <property type="entry name" value="Peptidase_S1_PA_chymotrypsin"/>
</dbReference>
<evidence type="ECO:0000256" key="2">
    <source>
        <dbReference type="ARBA" id="ARBA00022525"/>
    </source>
</evidence>
<accession>A0A443S792</accession>
<dbReference type="PANTHER" id="PTHR24264">
    <property type="entry name" value="TRYPSIN-RELATED"/>
    <property type="match status" value="1"/>
</dbReference>
<protein>
    <submittedName>
        <fullName evidence="10">Transmembrane protease serine 9-like protein</fullName>
    </submittedName>
</protein>
<evidence type="ECO:0000256" key="1">
    <source>
        <dbReference type="ARBA" id="ARBA00004613"/>
    </source>
</evidence>
<dbReference type="PANTHER" id="PTHR24264:SF65">
    <property type="entry name" value="SRCR DOMAIN-CONTAINING PROTEIN"/>
    <property type="match status" value="1"/>
</dbReference>
<dbReference type="Proteomes" id="UP000288716">
    <property type="component" value="Unassembled WGS sequence"/>
</dbReference>
<dbReference type="SUPFAM" id="SSF50923">
    <property type="entry name" value="Hemopexin-like domain"/>
    <property type="match status" value="1"/>
</dbReference>
<evidence type="ECO:0000256" key="4">
    <source>
        <dbReference type="ARBA" id="ARBA00022729"/>
    </source>
</evidence>
<dbReference type="PROSITE" id="PS50240">
    <property type="entry name" value="TRYPSIN_DOM"/>
    <property type="match status" value="1"/>
</dbReference>
<keyword evidence="10" id="KW-0812">Transmembrane</keyword>
<keyword evidence="10" id="KW-0472">Membrane</keyword>
<keyword evidence="4" id="KW-0732">Signal</keyword>
<dbReference type="InterPro" id="IPR001254">
    <property type="entry name" value="Trypsin_dom"/>
</dbReference>
<dbReference type="CDD" id="cd00190">
    <property type="entry name" value="Tryp_SPc"/>
    <property type="match status" value="1"/>
</dbReference>
<sequence>MEEESARNIKVAYGSLRVSEAQQTSRYLRVSQIINHPNYDSENVVNDIAVLILRDRAPPESVTPICVPRQAQSRYTNLRVIGWGDTSDGSGRGSDSLRETSFDETDFRSCNRQWQYGLNQNTQICAGARGRDACQGDSGGPLFWKSGGRNYHIGVVSYGAGCGNEYGVYTRVTGYYDWIVNTCSQYGVPHTMINLVLIIHECNLLLIELLKVSIKIVNKMKMFSIIILLSVITFQSGTTESIIGDVDCRTIEQYSPITVHSGFISNEGDVYLWLKTAKGNYMSKIKTHRHGKWFRVYDNYPKSQQKWVKEDFASRWSKEDINDVPAAAIFYKKAALLFPKTFIDFGDNGFIRKPMKYNKIDMTIRALYFVKNRLRVVYDGNDKSSNKTNFYFMDISPAVINGNVMGKNVGIIPFDKHVHGGFMIGEIENVAFGYSFQGSYSVPMVAVINEKDINFQTIVRTTHSNAVETGKSSNSYFDDISQEKKLIIPNELWLGCPATHSCFRFVIDEATKFVENQLILFSGRMIFIVSSLTNKLSHSKALYIHEYFSPEVPFSIDAAFTNSKGSLFIYKDEYVYELRKQNNNWALIEKTTSFLKGSKKAEAIVRKSGTDNLYVFNEVESEEYQINDWSIVNDSIHHLDQVTVAFKSRKFVNEINVRLPATIDAAFTDPESTDILLVKNNFFMRIERDTFYSEVE</sequence>
<keyword evidence="5" id="KW-0378">Hydrolase</keyword>
<dbReference type="AlphaFoldDB" id="A0A443S792"/>
<dbReference type="GO" id="GO:0005615">
    <property type="term" value="C:extracellular space"/>
    <property type="evidence" value="ECO:0007669"/>
    <property type="project" value="TreeGrafter"/>
</dbReference>
<evidence type="ECO:0000256" key="3">
    <source>
        <dbReference type="ARBA" id="ARBA00022670"/>
    </source>
</evidence>
<dbReference type="SUPFAM" id="SSF50494">
    <property type="entry name" value="Trypsin-like serine proteases"/>
    <property type="match status" value="1"/>
</dbReference>
<comment type="subcellular location">
    <subcellularLocation>
        <location evidence="1">Secreted</location>
    </subcellularLocation>
</comment>
<evidence type="ECO:0000313" key="10">
    <source>
        <dbReference type="EMBL" id="RWS23416.1"/>
    </source>
</evidence>
<dbReference type="GO" id="GO:0006508">
    <property type="term" value="P:proteolysis"/>
    <property type="evidence" value="ECO:0007669"/>
    <property type="project" value="UniProtKB-KW"/>
</dbReference>
<dbReference type="Gene3D" id="2.110.10.10">
    <property type="entry name" value="Hemopexin-like domain"/>
    <property type="match status" value="1"/>
</dbReference>
<dbReference type="STRING" id="299467.A0A443S792"/>
<dbReference type="InterPro" id="IPR009003">
    <property type="entry name" value="Peptidase_S1_PA"/>
</dbReference>
<dbReference type="VEuPathDB" id="VectorBase:LDEU008623"/>
<feature type="domain" description="Peptidase S1" evidence="9">
    <location>
        <begin position="1"/>
        <end position="184"/>
    </location>
</feature>
<keyword evidence="8" id="KW-0325">Glycoprotein</keyword>
<keyword evidence="3 10" id="KW-0645">Protease</keyword>
<dbReference type="Gene3D" id="2.40.10.10">
    <property type="entry name" value="Trypsin-like serine proteases"/>
    <property type="match status" value="1"/>
</dbReference>
<evidence type="ECO:0000256" key="6">
    <source>
        <dbReference type="ARBA" id="ARBA00022825"/>
    </source>
</evidence>
<gene>
    <name evidence="10" type="ORF">B4U80_10844</name>
</gene>
<dbReference type="InterPro" id="IPR050127">
    <property type="entry name" value="Serine_Proteases_S1"/>
</dbReference>
<dbReference type="EMBL" id="NCKV01006490">
    <property type="protein sequence ID" value="RWS23416.1"/>
    <property type="molecule type" value="Genomic_DNA"/>
</dbReference>
<dbReference type="Pfam" id="PF00089">
    <property type="entry name" value="Trypsin"/>
    <property type="match status" value="1"/>
</dbReference>
<comment type="caution">
    <text evidence="10">The sequence shown here is derived from an EMBL/GenBank/DDBJ whole genome shotgun (WGS) entry which is preliminary data.</text>
</comment>
<dbReference type="SMART" id="SM00020">
    <property type="entry name" value="Tryp_SPc"/>
    <property type="match status" value="1"/>
</dbReference>
<evidence type="ECO:0000256" key="7">
    <source>
        <dbReference type="ARBA" id="ARBA00023157"/>
    </source>
</evidence>
<evidence type="ECO:0000256" key="8">
    <source>
        <dbReference type="ARBA" id="ARBA00023180"/>
    </source>
</evidence>
<keyword evidence="2" id="KW-0964">Secreted</keyword>
<keyword evidence="7" id="KW-1015">Disulfide bond</keyword>
<dbReference type="PROSITE" id="PS00135">
    <property type="entry name" value="TRYPSIN_SER"/>
    <property type="match status" value="1"/>
</dbReference>
<keyword evidence="11" id="KW-1185">Reference proteome</keyword>
<dbReference type="GO" id="GO:0004252">
    <property type="term" value="F:serine-type endopeptidase activity"/>
    <property type="evidence" value="ECO:0007669"/>
    <property type="project" value="InterPro"/>
</dbReference>
<name>A0A443S792_9ACAR</name>
<reference evidence="10 11" key="1">
    <citation type="journal article" date="2018" name="Gigascience">
        <title>Genomes of trombidid mites reveal novel predicted allergens and laterally-transferred genes associated with secondary metabolism.</title>
        <authorList>
            <person name="Dong X."/>
            <person name="Chaisiri K."/>
            <person name="Xia D."/>
            <person name="Armstrong S.D."/>
            <person name="Fang Y."/>
            <person name="Donnelly M.J."/>
            <person name="Kadowaki T."/>
            <person name="McGarry J.W."/>
            <person name="Darby A.C."/>
            <person name="Makepeace B.L."/>
        </authorList>
    </citation>
    <scope>NUCLEOTIDE SEQUENCE [LARGE SCALE GENOMIC DNA]</scope>
    <source>
        <strain evidence="10">UoL-UT</strain>
    </source>
</reference>
<dbReference type="OrthoDB" id="10051896at2759"/>
<evidence type="ECO:0000259" key="9">
    <source>
        <dbReference type="PROSITE" id="PS50240"/>
    </source>
</evidence>
<organism evidence="10 11">
    <name type="scientific">Leptotrombidium deliense</name>
    <dbReference type="NCBI Taxonomy" id="299467"/>
    <lineage>
        <taxon>Eukaryota</taxon>
        <taxon>Metazoa</taxon>
        <taxon>Ecdysozoa</taxon>
        <taxon>Arthropoda</taxon>
        <taxon>Chelicerata</taxon>
        <taxon>Arachnida</taxon>
        <taxon>Acari</taxon>
        <taxon>Acariformes</taxon>
        <taxon>Trombidiformes</taxon>
        <taxon>Prostigmata</taxon>
        <taxon>Anystina</taxon>
        <taxon>Parasitengona</taxon>
        <taxon>Trombiculoidea</taxon>
        <taxon>Trombiculidae</taxon>
        <taxon>Leptotrombidium</taxon>
    </lineage>
</organism>
<proteinExistence type="predicted"/>
<keyword evidence="6" id="KW-0720">Serine protease</keyword>
<evidence type="ECO:0000256" key="5">
    <source>
        <dbReference type="ARBA" id="ARBA00022801"/>
    </source>
</evidence>
<evidence type="ECO:0000313" key="11">
    <source>
        <dbReference type="Proteomes" id="UP000288716"/>
    </source>
</evidence>
<dbReference type="FunFam" id="2.40.10.10:FF:000054">
    <property type="entry name" value="Complement C1r subcomponent"/>
    <property type="match status" value="1"/>
</dbReference>